<dbReference type="EMBL" id="GBXM01005236">
    <property type="protein sequence ID" value="JAI03342.1"/>
    <property type="molecule type" value="Transcribed_RNA"/>
</dbReference>
<sequence length="56" mass="6951">MRIRVYPSNAKHREMEDCQKTMEGRGRMFYFFQAFDIIRFQVSTPFQFCPCFVRRF</sequence>
<organism evidence="1">
    <name type="scientific">Anguilla anguilla</name>
    <name type="common">European freshwater eel</name>
    <name type="synonym">Muraena anguilla</name>
    <dbReference type="NCBI Taxonomy" id="7936"/>
    <lineage>
        <taxon>Eukaryota</taxon>
        <taxon>Metazoa</taxon>
        <taxon>Chordata</taxon>
        <taxon>Craniata</taxon>
        <taxon>Vertebrata</taxon>
        <taxon>Euteleostomi</taxon>
        <taxon>Actinopterygii</taxon>
        <taxon>Neopterygii</taxon>
        <taxon>Teleostei</taxon>
        <taxon>Anguilliformes</taxon>
        <taxon>Anguillidae</taxon>
        <taxon>Anguilla</taxon>
    </lineage>
</organism>
<reference evidence="1" key="1">
    <citation type="submission" date="2014-11" db="EMBL/GenBank/DDBJ databases">
        <authorList>
            <person name="Amaro Gonzalez C."/>
        </authorList>
    </citation>
    <scope>NUCLEOTIDE SEQUENCE</scope>
</reference>
<name>A0A0E9XLR2_ANGAN</name>
<proteinExistence type="predicted"/>
<protein>
    <submittedName>
        <fullName evidence="1">Uncharacterized protein</fullName>
    </submittedName>
</protein>
<accession>A0A0E9XLR2</accession>
<evidence type="ECO:0000313" key="1">
    <source>
        <dbReference type="EMBL" id="JAI03342.1"/>
    </source>
</evidence>
<dbReference type="AlphaFoldDB" id="A0A0E9XLR2"/>
<reference evidence="1" key="2">
    <citation type="journal article" date="2015" name="Fish Shellfish Immunol.">
        <title>Early steps in the European eel (Anguilla anguilla)-Vibrio vulnificus interaction in the gills: Role of the RtxA13 toxin.</title>
        <authorList>
            <person name="Callol A."/>
            <person name="Pajuelo D."/>
            <person name="Ebbesson L."/>
            <person name="Teles M."/>
            <person name="MacKenzie S."/>
            <person name="Amaro C."/>
        </authorList>
    </citation>
    <scope>NUCLEOTIDE SEQUENCE</scope>
</reference>